<dbReference type="PROSITE" id="PS51257">
    <property type="entry name" value="PROKAR_LIPOPROTEIN"/>
    <property type="match status" value="1"/>
</dbReference>
<proteinExistence type="predicted"/>
<gene>
    <name evidence="3" type="ORF">LI282_01805</name>
</gene>
<dbReference type="AlphaFoldDB" id="A0AAW4V087"/>
<protein>
    <submittedName>
        <fullName evidence="3">DUF4988 domain-containing protein</fullName>
    </submittedName>
</protein>
<evidence type="ECO:0000256" key="2">
    <source>
        <dbReference type="SAM" id="SignalP"/>
    </source>
</evidence>
<dbReference type="EMBL" id="JAJCQG010000004">
    <property type="protein sequence ID" value="MCB7279775.1"/>
    <property type="molecule type" value="Genomic_DNA"/>
</dbReference>
<organism evidence="3 4">
    <name type="scientific">Phocaeicola vulgatus</name>
    <name type="common">Bacteroides vulgatus</name>
    <dbReference type="NCBI Taxonomy" id="821"/>
    <lineage>
        <taxon>Bacteria</taxon>
        <taxon>Pseudomonadati</taxon>
        <taxon>Bacteroidota</taxon>
        <taxon>Bacteroidia</taxon>
        <taxon>Bacteroidales</taxon>
        <taxon>Bacteroidaceae</taxon>
        <taxon>Phocaeicola</taxon>
    </lineage>
</organism>
<dbReference type="RefSeq" id="WP_217315811.1">
    <property type="nucleotide sequence ID" value="NZ_JAHOOU010000007.1"/>
</dbReference>
<keyword evidence="2" id="KW-0732">Signal</keyword>
<feature type="signal peptide" evidence="2">
    <location>
        <begin position="1"/>
        <end position="23"/>
    </location>
</feature>
<evidence type="ECO:0000256" key="1">
    <source>
        <dbReference type="SAM" id="MobiDB-lite"/>
    </source>
</evidence>
<reference evidence="3" key="1">
    <citation type="submission" date="2021-10" db="EMBL/GenBank/DDBJ databases">
        <title>Collection of gut derived symbiotic bacterial strains cultured from healthy donors.</title>
        <authorList>
            <person name="Lin H."/>
            <person name="Littmann E."/>
            <person name="Kohout C."/>
            <person name="Pamer E.G."/>
        </authorList>
    </citation>
    <scope>NUCLEOTIDE SEQUENCE</scope>
    <source>
        <strain evidence="3">DFI.1.167</strain>
    </source>
</reference>
<sequence length="1067" mass="118037">MNKKFLSAVLFGALMVSSTGTFVSCKDYDEDIDRIDQELTEIRTAIAALQKKVDEGKYVTNVVKNGEGITITWNDNSTSTIETIKGENGADGKNGTVVTIIDGYWAFDGVKSEYPAKGDKGDKGDQGEPGDAAAAGHDAKISDDGYWMVWDAEAGEYKKTEYIAGGAMAVEGEHGWTIIVRDEKGQEQSIYIPNSADLVSIQEAKDSQGGELDIFYGLVKTPVDWNGAKAVNGKMEAGMYPVLEKDVQIMLNPTGVDGTAYEFEFRNSDNQKPWGLELGEIRPYSGALLTRAASSASGIWELPRHIQRIDLNGLDERADYITQFKSNDGDTYAFALNATSKEDASKVIKSQYIYSFDPTNVGDLDAKEFEYKISHDKNHYIWNEWHKPNLEAWKSSIKLATSSEYINLFQVIYDYKLEIDKTKMTQVNIEKYGLEISEDGYTFRATKEAAVDNKAYFKLTYILINGSKYTKDFYVNIVAKDIVVTDNNIGTLDKAFNATQLGTVAAKTNATQIAALDNKFVYTDKLTFDPKEKLGANYDEWIDAMYQALNTAVWTDADRAKFLQGQASIVGGDPINNDAEYNNALINNLVYFDYVDASGKSCIYDVDVVNGESRLARLGEIAALEIHFVAGAYNCSVVSQFAVQAPYYTQDGTKNWGSTNAFAIPLNNAFSVQLLTEKEDQPVAALNFKFQLTQPDINKVGILPQNNGLFTLWKDEIDKNSGKKTADLLFSFGAYDNVRMGLPLYEAFDMWTGKTPSIYTDKNKNASYYTLLTDGRIAGPSVTFIGQTGLMENNLGSNDFSYSGTWTDYTTWADKVLGRNFLGNAVVDNTRAMLDVDVKYNFFGVYPALAEQLPFYTDGAGDKQSGFRLIFASTIKEASMKMNEDIYYANAGTNDIAIANTDITAKTMLTKDFVLFAGIDANGAVISRADLNKERGFNETQRPFATPVDYEIAAKYVGNNASITVDPIVDLSRSSSSWNVDINNATIKPNITAAPTNNHIKIYNVASSQKYPVGHSTYVNGLPAYAAGYVIQLGEQIEDRQPIEISIKVKDNLGFYNVLKIKVQKLK</sequence>
<name>A0AAW4V087_PHOVU</name>
<feature type="compositionally biased region" description="Basic and acidic residues" evidence="1">
    <location>
        <begin position="115"/>
        <end position="126"/>
    </location>
</feature>
<evidence type="ECO:0000313" key="4">
    <source>
        <dbReference type="Proteomes" id="UP001199363"/>
    </source>
</evidence>
<feature type="chain" id="PRO_5043935645" evidence="2">
    <location>
        <begin position="24"/>
        <end position="1067"/>
    </location>
</feature>
<evidence type="ECO:0000313" key="3">
    <source>
        <dbReference type="EMBL" id="MCB7279775.1"/>
    </source>
</evidence>
<dbReference type="Proteomes" id="UP001199363">
    <property type="component" value="Unassembled WGS sequence"/>
</dbReference>
<accession>A0AAW4V087</accession>
<feature type="region of interest" description="Disordered" evidence="1">
    <location>
        <begin position="115"/>
        <end position="137"/>
    </location>
</feature>
<comment type="caution">
    <text evidence="3">The sequence shown here is derived from an EMBL/GenBank/DDBJ whole genome shotgun (WGS) entry which is preliminary data.</text>
</comment>